<reference evidence="2 3" key="1">
    <citation type="submission" date="2019-03" db="EMBL/GenBank/DDBJ databases">
        <authorList>
            <person name="Gaulin E."/>
            <person name="Dumas B."/>
        </authorList>
    </citation>
    <scope>NUCLEOTIDE SEQUENCE [LARGE SCALE GENOMIC DNA]</scope>
    <source>
        <strain evidence="2">CBS 568.67</strain>
    </source>
</reference>
<dbReference type="EMBL" id="VJMH01000137">
    <property type="protein sequence ID" value="KAF0718585.1"/>
    <property type="molecule type" value="Genomic_DNA"/>
</dbReference>
<keyword evidence="3" id="KW-1185">Reference proteome</keyword>
<protein>
    <submittedName>
        <fullName evidence="2">Aste57867_1598 protein</fullName>
    </submittedName>
</protein>
<gene>
    <name evidence="2" type="primary">Aste57867_1598</name>
    <name evidence="1" type="ORF">As57867_001597</name>
    <name evidence="2" type="ORF">ASTE57867_1598</name>
</gene>
<evidence type="ECO:0000313" key="3">
    <source>
        <dbReference type="Proteomes" id="UP000332933"/>
    </source>
</evidence>
<dbReference type="AlphaFoldDB" id="A0A485K5H1"/>
<organism evidence="2 3">
    <name type="scientific">Aphanomyces stellatus</name>
    <dbReference type="NCBI Taxonomy" id="120398"/>
    <lineage>
        <taxon>Eukaryota</taxon>
        <taxon>Sar</taxon>
        <taxon>Stramenopiles</taxon>
        <taxon>Oomycota</taxon>
        <taxon>Saprolegniomycetes</taxon>
        <taxon>Saprolegniales</taxon>
        <taxon>Verrucalvaceae</taxon>
        <taxon>Aphanomyces</taxon>
    </lineage>
</organism>
<dbReference type="EMBL" id="CAADRA010000137">
    <property type="protein sequence ID" value="VFT78811.1"/>
    <property type="molecule type" value="Genomic_DNA"/>
</dbReference>
<name>A0A485K5H1_9STRA</name>
<reference evidence="1" key="2">
    <citation type="submission" date="2019-06" db="EMBL/GenBank/DDBJ databases">
        <title>Genomics analysis of Aphanomyces spp. identifies a new class of oomycete effector associated with host adaptation.</title>
        <authorList>
            <person name="Gaulin E."/>
        </authorList>
    </citation>
    <scope>NUCLEOTIDE SEQUENCE</scope>
    <source>
        <strain evidence="1">CBS 578.67</strain>
    </source>
</reference>
<proteinExistence type="predicted"/>
<dbReference type="Proteomes" id="UP000332933">
    <property type="component" value="Unassembled WGS sequence"/>
</dbReference>
<accession>A0A485K5H1</accession>
<evidence type="ECO:0000313" key="2">
    <source>
        <dbReference type="EMBL" id="VFT78811.1"/>
    </source>
</evidence>
<sequence>MEAALGPLRSLGSRIKDAAAHDIRGISKVDFDARPSKRVTGDAAAAGRMERSVWRHWVITLPVKQMCVSVMLVASTLSVILVAHHLLPQDGWKRAAPGRNDAVAKGLGQLDCRDADARRAAFDKEDVAACDMRALKSLLHTAKKVSGNAAAWR</sequence>
<evidence type="ECO:0000313" key="1">
    <source>
        <dbReference type="EMBL" id="KAF0718585.1"/>
    </source>
</evidence>